<dbReference type="EMBL" id="JACHHQ010000010">
    <property type="protein sequence ID" value="MBB5202108.1"/>
    <property type="molecule type" value="Genomic_DNA"/>
</dbReference>
<organism evidence="1 2">
    <name type="scientific">Glaciimonas immobilis</name>
    <dbReference type="NCBI Taxonomy" id="728004"/>
    <lineage>
        <taxon>Bacteria</taxon>
        <taxon>Pseudomonadati</taxon>
        <taxon>Pseudomonadota</taxon>
        <taxon>Betaproteobacteria</taxon>
        <taxon>Burkholderiales</taxon>
        <taxon>Oxalobacteraceae</taxon>
        <taxon>Glaciimonas</taxon>
    </lineage>
</organism>
<evidence type="ECO:0000313" key="1">
    <source>
        <dbReference type="EMBL" id="MBB5202108.1"/>
    </source>
</evidence>
<protein>
    <submittedName>
        <fullName evidence="1">Uncharacterized protein</fullName>
    </submittedName>
</protein>
<proteinExistence type="predicted"/>
<accession>A0A840RYB6</accession>
<name>A0A840RYB6_9BURK</name>
<comment type="caution">
    <text evidence="1">The sequence shown here is derived from an EMBL/GenBank/DDBJ whole genome shotgun (WGS) entry which is preliminary data.</text>
</comment>
<dbReference type="Proteomes" id="UP000571084">
    <property type="component" value="Unassembled WGS sequence"/>
</dbReference>
<dbReference type="AlphaFoldDB" id="A0A840RYB6"/>
<gene>
    <name evidence="1" type="ORF">HNR39_003971</name>
</gene>
<evidence type="ECO:0000313" key="2">
    <source>
        <dbReference type="Proteomes" id="UP000571084"/>
    </source>
</evidence>
<sequence length="51" mass="5937">MSISNSKSVANQIVPAVQRLMKKVESAKWRLWRDRTQGAIKRLREVLLKSE</sequence>
<reference evidence="1 2" key="1">
    <citation type="submission" date="2020-08" db="EMBL/GenBank/DDBJ databases">
        <title>Genomic Encyclopedia of Type Strains, Phase IV (KMG-IV): sequencing the most valuable type-strain genomes for metagenomic binning, comparative biology and taxonomic classification.</title>
        <authorList>
            <person name="Goeker M."/>
        </authorList>
    </citation>
    <scope>NUCLEOTIDE SEQUENCE [LARGE SCALE GENOMIC DNA]</scope>
    <source>
        <strain evidence="1 2">DSM 23240</strain>
    </source>
</reference>
<keyword evidence="2" id="KW-1185">Reference proteome</keyword>